<dbReference type="GO" id="GO:0005886">
    <property type="term" value="C:plasma membrane"/>
    <property type="evidence" value="ECO:0007669"/>
    <property type="project" value="UniProtKB-SubCell"/>
</dbReference>
<keyword evidence="6" id="KW-1185">Reference proteome</keyword>
<accession>A0A8H6XZR2</accession>
<dbReference type="SMART" id="SM00173">
    <property type="entry name" value="RAS"/>
    <property type="match status" value="1"/>
</dbReference>
<name>A0A8H6XZR2_9AGAR</name>
<protein>
    <submittedName>
        <fullName evidence="5">Uncharacterized protein</fullName>
    </submittedName>
</protein>
<dbReference type="Gene3D" id="3.40.50.300">
    <property type="entry name" value="P-loop containing nucleotide triphosphate hydrolases"/>
    <property type="match status" value="1"/>
</dbReference>
<dbReference type="GO" id="GO:0007165">
    <property type="term" value="P:signal transduction"/>
    <property type="evidence" value="ECO:0007669"/>
    <property type="project" value="InterPro"/>
</dbReference>
<dbReference type="InterPro" id="IPR001806">
    <property type="entry name" value="Small_GTPase"/>
</dbReference>
<reference evidence="5" key="1">
    <citation type="submission" date="2020-05" db="EMBL/GenBank/DDBJ databases">
        <title>Mycena genomes resolve the evolution of fungal bioluminescence.</title>
        <authorList>
            <person name="Tsai I.J."/>
        </authorList>
    </citation>
    <scope>NUCLEOTIDE SEQUENCE</scope>
    <source>
        <strain evidence="5">160909Yilan</strain>
    </source>
</reference>
<proteinExistence type="predicted"/>
<evidence type="ECO:0000313" key="6">
    <source>
        <dbReference type="Proteomes" id="UP000623467"/>
    </source>
</evidence>
<dbReference type="SUPFAM" id="SSF52540">
    <property type="entry name" value="P-loop containing nucleoside triphosphate hydrolases"/>
    <property type="match status" value="1"/>
</dbReference>
<dbReference type="InterPro" id="IPR020849">
    <property type="entry name" value="Small_GTPase_Ras-type"/>
</dbReference>
<dbReference type="EMBL" id="JACAZH010000016">
    <property type="protein sequence ID" value="KAF7349546.1"/>
    <property type="molecule type" value="Genomic_DNA"/>
</dbReference>
<comment type="caution">
    <text evidence="5">The sequence shown here is derived from an EMBL/GenBank/DDBJ whole genome shotgun (WGS) entry which is preliminary data.</text>
</comment>
<dbReference type="GO" id="GO:0005525">
    <property type="term" value="F:GTP binding"/>
    <property type="evidence" value="ECO:0007669"/>
    <property type="project" value="UniProtKB-KW"/>
</dbReference>
<dbReference type="PRINTS" id="PR00449">
    <property type="entry name" value="RASTRNSFRMNG"/>
</dbReference>
<organism evidence="5 6">
    <name type="scientific">Mycena sanguinolenta</name>
    <dbReference type="NCBI Taxonomy" id="230812"/>
    <lineage>
        <taxon>Eukaryota</taxon>
        <taxon>Fungi</taxon>
        <taxon>Dikarya</taxon>
        <taxon>Basidiomycota</taxon>
        <taxon>Agaricomycotina</taxon>
        <taxon>Agaricomycetes</taxon>
        <taxon>Agaricomycetidae</taxon>
        <taxon>Agaricales</taxon>
        <taxon>Marasmiineae</taxon>
        <taxon>Mycenaceae</taxon>
        <taxon>Mycena</taxon>
    </lineage>
</organism>
<keyword evidence="3" id="KW-0342">GTP-binding</keyword>
<dbReference type="Pfam" id="PF00071">
    <property type="entry name" value="Ras"/>
    <property type="match status" value="1"/>
</dbReference>
<dbReference type="AlphaFoldDB" id="A0A8H6XZR2"/>
<dbReference type="Proteomes" id="UP000623467">
    <property type="component" value="Unassembled WGS sequence"/>
</dbReference>
<feature type="compositionally biased region" description="Polar residues" evidence="4">
    <location>
        <begin position="218"/>
        <end position="227"/>
    </location>
</feature>
<evidence type="ECO:0000256" key="1">
    <source>
        <dbReference type="ARBA" id="ARBA00004342"/>
    </source>
</evidence>
<dbReference type="PROSITE" id="PS51421">
    <property type="entry name" value="RAS"/>
    <property type="match status" value="1"/>
</dbReference>
<sequence>MDQWTIAVLGAGSVGKTKLGITFLLNSFLGVSLPSLSLPPINAWTDILDEEPDPQFFRKQFVVDNRMCYIEVLTPTASQVTEPSKDEFLAKTQGFVLVYSITSRSSFDHIEEFHRAVVQVKGANAVCILVGNKCDKQYEREVISFFLIFDPPCGTHSVDDAPTAESVNRGLEHTKFLSVVPISQRWSEGTGASPALRGLGLGDAPRPRIRRAPARTPLSPSSKRLRNMSTCDSISHSRCTDTCPILRTRLRFASSRPRSIAGFPASPLRIRIHTQLQFEFELLAVCLKDIVSTSRHPSQRRLLETVEAHSDEPLVATDACDVASPAVAPRLPSSSIDGLHSGYEYHFGRAVLRKGIWRLFPSASASNPPSIFAAVILCVATDNVTIEFLRNANTSLPPRSPTASPPASWWTGSTRHQRGDTGADLPRALDRTAELGLRRTTYLKSSAVISDTIPTVVRIYGPTFDDPTRLARHRSPPHLLLSPTVRVPLSSPALPSSSISH</sequence>
<keyword evidence="2" id="KW-0547">Nucleotide-binding</keyword>
<dbReference type="InterPro" id="IPR027417">
    <property type="entry name" value="P-loop_NTPase"/>
</dbReference>
<evidence type="ECO:0000313" key="5">
    <source>
        <dbReference type="EMBL" id="KAF7349546.1"/>
    </source>
</evidence>
<dbReference type="GO" id="GO:0003924">
    <property type="term" value="F:GTPase activity"/>
    <property type="evidence" value="ECO:0007669"/>
    <property type="project" value="InterPro"/>
</dbReference>
<comment type="subcellular location">
    <subcellularLocation>
        <location evidence="1">Cell membrane</location>
        <topology evidence="1">Lipid-anchor</topology>
        <orientation evidence="1">Cytoplasmic side</orientation>
    </subcellularLocation>
</comment>
<dbReference type="PANTHER" id="PTHR24070">
    <property type="entry name" value="RAS, DI-RAS, AND RHEB FAMILY MEMBERS OF SMALL GTPASE SUPERFAMILY"/>
    <property type="match status" value="1"/>
</dbReference>
<feature type="region of interest" description="Disordered" evidence="4">
    <location>
        <begin position="191"/>
        <end position="227"/>
    </location>
</feature>
<gene>
    <name evidence="5" type="ORF">MSAN_01745000</name>
</gene>
<evidence type="ECO:0000256" key="4">
    <source>
        <dbReference type="SAM" id="MobiDB-lite"/>
    </source>
</evidence>
<feature type="region of interest" description="Disordered" evidence="4">
    <location>
        <begin position="397"/>
        <end position="424"/>
    </location>
</feature>
<evidence type="ECO:0000256" key="3">
    <source>
        <dbReference type="ARBA" id="ARBA00023134"/>
    </source>
</evidence>
<evidence type="ECO:0000256" key="2">
    <source>
        <dbReference type="ARBA" id="ARBA00022741"/>
    </source>
</evidence>